<dbReference type="InterPro" id="IPR018541">
    <property type="entry name" value="Ftsk_gamma"/>
</dbReference>
<comment type="similarity">
    <text evidence="2">Belongs to the FtsK/SpoIIIE/SftA family.</text>
</comment>
<evidence type="ECO:0000256" key="5">
    <source>
        <dbReference type="ARBA" id="ARBA00022692"/>
    </source>
</evidence>
<evidence type="ECO:0000313" key="18">
    <source>
        <dbReference type="Proteomes" id="UP000823926"/>
    </source>
</evidence>
<dbReference type="InterPro" id="IPR041027">
    <property type="entry name" value="FtsK_alpha"/>
</dbReference>
<dbReference type="InterPro" id="IPR036259">
    <property type="entry name" value="MFS_trans_sf"/>
</dbReference>
<feature type="region of interest" description="Disordered" evidence="14">
    <location>
        <begin position="455"/>
        <end position="565"/>
    </location>
</feature>
<feature type="compositionally biased region" description="Low complexity" evidence="14">
    <location>
        <begin position="64"/>
        <end position="75"/>
    </location>
</feature>
<evidence type="ECO:0000256" key="11">
    <source>
        <dbReference type="ARBA" id="ARBA00023136"/>
    </source>
</evidence>
<feature type="transmembrane region" description="Helical" evidence="15">
    <location>
        <begin position="112"/>
        <end position="135"/>
    </location>
</feature>
<gene>
    <name evidence="17" type="ORF">H9888_02125</name>
</gene>
<evidence type="ECO:0000256" key="9">
    <source>
        <dbReference type="ARBA" id="ARBA00022989"/>
    </source>
</evidence>
<keyword evidence="4" id="KW-0132">Cell division</keyword>
<dbReference type="InterPro" id="IPR036388">
    <property type="entry name" value="WH-like_DNA-bd_sf"/>
</dbReference>
<dbReference type="SUPFAM" id="SSF103473">
    <property type="entry name" value="MFS general substrate transporter"/>
    <property type="match status" value="1"/>
</dbReference>
<keyword evidence="9 15" id="KW-1133">Transmembrane helix</keyword>
<evidence type="ECO:0000256" key="14">
    <source>
        <dbReference type="SAM" id="MobiDB-lite"/>
    </source>
</evidence>
<dbReference type="GO" id="GO:0051301">
    <property type="term" value="P:cell division"/>
    <property type="evidence" value="ECO:0007669"/>
    <property type="project" value="UniProtKB-KW"/>
</dbReference>
<protein>
    <submittedName>
        <fullName evidence="17">DNA translocase FtsK 4TM domain-containing protein</fullName>
    </submittedName>
</protein>
<dbReference type="SUPFAM" id="SSF52540">
    <property type="entry name" value="P-loop containing nucleoside triphosphate hydrolases"/>
    <property type="match status" value="1"/>
</dbReference>
<dbReference type="AlphaFoldDB" id="A0A9D1QDI5"/>
<keyword evidence="12" id="KW-0131">Cell cycle</keyword>
<keyword evidence="8 13" id="KW-0067">ATP-binding</keyword>
<dbReference type="GO" id="GO:0005524">
    <property type="term" value="F:ATP binding"/>
    <property type="evidence" value="ECO:0007669"/>
    <property type="project" value="UniProtKB-UniRule"/>
</dbReference>
<feature type="compositionally biased region" description="Basic and acidic residues" evidence="14">
    <location>
        <begin position="42"/>
        <end position="52"/>
    </location>
</feature>
<evidence type="ECO:0000256" key="12">
    <source>
        <dbReference type="ARBA" id="ARBA00023306"/>
    </source>
</evidence>
<feature type="transmembrane region" description="Helical" evidence="15">
    <location>
        <begin position="173"/>
        <end position="193"/>
    </location>
</feature>
<sequence>MAAKRQTEKQPERNTAERRMAREASPRPAARRAPATRPTASKSDRLRTDRVLRVASRQPDTRKTPTTVRRSVSSTPPTPPLPRRSTKTAAKQTQTPPPPISPDETTASDRNIWFSLILFFMAGYLAVSTISYLTYWSQDQNIASWGNLFAPDSGQDALNWGGPLGAVLSNTIIGRWFGIFGELFPLLIFFIAVKLLKLKSLRLRRAIRSTILVMIVGSIAAGHFYGPNPQVFGSGWGGAHGIFIAQWLQSIIGDEGTSLLVVAAFFGTLYYANGLLIRRWAAKLRDYNRRKREENRLRMEMARLEAQERMLRMRNTIEQRRQELAHQQAEQAAAEAAMAAAVPDTTGTPSLSVPKEPNEVPTPENSTPKEQEVETAQTPLSDPATPVSPQPEPVPQPATYMPAPSERAQLVQNYDGSWGYLMGYDAWGQAIIYTFDVAAYYYNRYYGTTMTPTAQVAPQTPPVPTTDNRTDMEPEEEENPFTLETRPAMPQTTEMPSAPSYTETTQQSTWEPTANPSADLAEVPIPNEEPAPAPKPVMRSTSFETASYPDEAHTPASKPISLNPTVEPTPAVAPAVSHPQPAPVTFTPEADDPGFIVEQPEEEQVSNEVINSSDLYDPTLELSHYRKPPIELLDDHTKRVTVTDEELVENKNRIVTTLENFGIRIDTIEATIGPTVTLYEIVPAPGVRISKIKNLEDDIALSLSALGIRIIAPIPGKGTVGIEVPNKDKEVVSMYSVIKSPKFHDSHADLPVALGKTIQNETFVFDLAKMPHLLVAGATGQGKSVGLNAIITSLLYKKHPAELKFILVDPKKVELTLYSKLEKHFLAKMPSEEEAIITDTQKVIYTLNSLCIEMDARYDLLKAAQVRNIKEYNEKFINRRLNPEKGYRFLPYFVVIVDEFADLIMTAGREIETPIARIAQLARAVGIHLIIATQRPTTNIITGVIKANFPARIAFRVTSMIDSRTILDQPGANQLVGRGDMLISTGSEITRVQCAFIDTPEVERITEYIQHQQGYVSAYELPEYTPEGEESSGVSSDVLAKRDSLFEEVARYVVANQQGSASTIQRKFSIGFNRAGRLIDQLEAAGIVGPSEGGGKPRQVLVSDPMSLEMILDDLS</sequence>
<evidence type="ECO:0000259" key="16">
    <source>
        <dbReference type="PROSITE" id="PS50901"/>
    </source>
</evidence>
<feature type="binding site" evidence="13">
    <location>
        <begin position="777"/>
        <end position="784"/>
    </location>
    <ligand>
        <name>ATP</name>
        <dbReference type="ChEBI" id="CHEBI:30616"/>
    </ligand>
</feature>
<dbReference type="Gene3D" id="3.40.50.300">
    <property type="entry name" value="P-loop containing nucleotide triphosphate hydrolases"/>
    <property type="match status" value="1"/>
</dbReference>
<dbReference type="GO" id="GO:0005886">
    <property type="term" value="C:plasma membrane"/>
    <property type="evidence" value="ECO:0007669"/>
    <property type="project" value="UniProtKB-SubCell"/>
</dbReference>
<feature type="compositionally biased region" description="Pro residues" evidence="14">
    <location>
        <begin position="386"/>
        <end position="396"/>
    </location>
</feature>
<dbReference type="EMBL" id="DXHL01000011">
    <property type="protein sequence ID" value="HIW10275.1"/>
    <property type="molecule type" value="Genomic_DNA"/>
</dbReference>
<dbReference type="Pfam" id="PF17854">
    <property type="entry name" value="FtsK_alpha"/>
    <property type="match status" value="1"/>
</dbReference>
<evidence type="ECO:0000256" key="10">
    <source>
        <dbReference type="ARBA" id="ARBA00023125"/>
    </source>
</evidence>
<keyword evidence="10" id="KW-0238">DNA-binding</keyword>
<evidence type="ECO:0000256" key="2">
    <source>
        <dbReference type="ARBA" id="ARBA00006474"/>
    </source>
</evidence>
<feature type="compositionally biased region" description="Low complexity" evidence="14">
    <location>
        <begin position="325"/>
        <end position="341"/>
    </location>
</feature>
<evidence type="ECO:0000256" key="6">
    <source>
        <dbReference type="ARBA" id="ARBA00022741"/>
    </source>
</evidence>
<dbReference type="PANTHER" id="PTHR22683:SF41">
    <property type="entry name" value="DNA TRANSLOCASE FTSK"/>
    <property type="match status" value="1"/>
</dbReference>
<feature type="compositionally biased region" description="Polar residues" evidence="14">
    <location>
        <begin position="490"/>
        <end position="516"/>
    </location>
</feature>
<evidence type="ECO:0000256" key="7">
    <source>
        <dbReference type="ARBA" id="ARBA00022829"/>
    </source>
</evidence>
<evidence type="ECO:0000313" key="17">
    <source>
        <dbReference type="EMBL" id="HIW10275.1"/>
    </source>
</evidence>
<feature type="region of interest" description="Disordered" evidence="14">
    <location>
        <begin position="320"/>
        <end position="402"/>
    </location>
</feature>
<keyword evidence="6 13" id="KW-0547">Nucleotide-binding</keyword>
<dbReference type="Pfam" id="PF01580">
    <property type="entry name" value="FtsK_SpoIIIE"/>
    <property type="match status" value="1"/>
</dbReference>
<feature type="compositionally biased region" description="Basic and acidic residues" evidence="14">
    <location>
        <begin position="1"/>
        <end position="25"/>
    </location>
</feature>
<evidence type="ECO:0000256" key="3">
    <source>
        <dbReference type="ARBA" id="ARBA00022475"/>
    </source>
</evidence>
<proteinExistence type="inferred from homology"/>
<evidence type="ECO:0000256" key="13">
    <source>
        <dbReference type="PROSITE-ProRule" id="PRU00289"/>
    </source>
</evidence>
<dbReference type="PROSITE" id="PS50901">
    <property type="entry name" value="FTSK"/>
    <property type="match status" value="1"/>
</dbReference>
<keyword evidence="5 15" id="KW-0812">Transmembrane</keyword>
<dbReference type="InterPro" id="IPR050206">
    <property type="entry name" value="FtsK/SpoIIIE/SftA"/>
</dbReference>
<dbReference type="Proteomes" id="UP000823926">
    <property type="component" value="Unassembled WGS sequence"/>
</dbReference>
<dbReference type="Pfam" id="PF13491">
    <property type="entry name" value="FtsK_4TM"/>
    <property type="match status" value="1"/>
</dbReference>
<dbReference type="GO" id="GO:0007059">
    <property type="term" value="P:chromosome segregation"/>
    <property type="evidence" value="ECO:0007669"/>
    <property type="project" value="UniProtKB-KW"/>
</dbReference>
<accession>A0A9D1QDI5</accession>
<dbReference type="GO" id="GO:0003677">
    <property type="term" value="F:DNA binding"/>
    <property type="evidence" value="ECO:0007669"/>
    <property type="project" value="UniProtKB-KW"/>
</dbReference>
<evidence type="ECO:0000256" key="4">
    <source>
        <dbReference type="ARBA" id="ARBA00022618"/>
    </source>
</evidence>
<dbReference type="Pfam" id="PF09397">
    <property type="entry name" value="FtsK_gamma"/>
    <property type="match status" value="1"/>
</dbReference>
<dbReference type="Gene3D" id="3.30.980.40">
    <property type="match status" value="1"/>
</dbReference>
<dbReference type="InterPro" id="IPR027417">
    <property type="entry name" value="P-loop_NTPase"/>
</dbReference>
<dbReference type="Gene3D" id="1.10.10.10">
    <property type="entry name" value="Winged helix-like DNA-binding domain superfamily/Winged helix DNA-binding domain"/>
    <property type="match status" value="1"/>
</dbReference>
<feature type="transmembrane region" description="Helical" evidence="15">
    <location>
        <begin position="205"/>
        <end position="226"/>
    </location>
</feature>
<dbReference type="SMART" id="SM00843">
    <property type="entry name" value="Ftsk_gamma"/>
    <property type="match status" value="1"/>
</dbReference>
<comment type="caution">
    <text evidence="17">The sequence shown here is derived from an EMBL/GenBank/DDBJ whole genome shotgun (WGS) entry which is preliminary data.</text>
</comment>
<dbReference type="InterPro" id="IPR025199">
    <property type="entry name" value="FtsK_4TM"/>
</dbReference>
<feature type="compositionally biased region" description="Low complexity" evidence="14">
    <location>
        <begin position="26"/>
        <end position="41"/>
    </location>
</feature>
<comment type="subcellular location">
    <subcellularLocation>
        <location evidence="1">Cell membrane</location>
        <topology evidence="1">Multi-pass membrane protein</topology>
    </subcellularLocation>
</comment>
<dbReference type="InterPro" id="IPR002543">
    <property type="entry name" value="FtsK_dom"/>
</dbReference>
<organism evidence="17 18">
    <name type="scientific">Candidatus Rikenella faecigallinarum</name>
    <dbReference type="NCBI Taxonomy" id="2838745"/>
    <lineage>
        <taxon>Bacteria</taxon>
        <taxon>Pseudomonadati</taxon>
        <taxon>Bacteroidota</taxon>
        <taxon>Bacteroidia</taxon>
        <taxon>Bacteroidales</taxon>
        <taxon>Rikenellaceae</taxon>
        <taxon>Rikenella</taxon>
    </lineage>
</organism>
<evidence type="ECO:0000256" key="8">
    <source>
        <dbReference type="ARBA" id="ARBA00022840"/>
    </source>
</evidence>
<feature type="transmembrane region" description="Helical" evidence="15">
    <location>
        <begin position="259"/>
        <end position="281"/>
    </location>
</feature>
<evidence type="ECO:0000256" key="1">
    <source>
        <dbReference type="ARBA" id="ARBA00004651"/>
    </source>
</evidence>
<feature type="region of interest" description="Disordered" evidence="14">
    <location>
        <begin position="1"/>
        <end position="106"/>
    </location>
</feature>
<reference evidence="17" key="1">
    <citation type="journal article" date="2021" name="PeerJ">
        <title>Extensive microbial diversity within the chicken gut microbiome revealed by metagenomics and culture.</title>
        <authorList>
            <person name="Gilroy R."/>
            <person name="Ravi A."/>
            <person name="Getino M."/>
            <person name="Pursley I."/>
            <person name="Horton D.L."/>
            <person name="Alikhan N.F."/>
            <person name="Baker D."/>
            <person name="Gharbi K."/>
            <person name="Hall N."/>
            <person name="Watson M."/>
            <person name="Adriaenssens E.M."/>
            <person name="Foster-Nyarko E."/>
            <person name="Jarju S."/>
            <person name="Secka A."/>
            <person name="Antonio M."/>
            <person name="Oren A."/>
            <person name="Chaudhuri R.R."/>
            <person name="La Ragione R."/>
            <person name="Hildebrand F."/>
            <person name="Pallen M.J."/>
        </authorList>
    </citation>
    <scope>NUCLEOTIDE SEQUENCE</scope>
    <source>
        <strain evidence="17">ChiBcec15-1070</strain>
    </source>
</reference>
<dbReference type="InterPro" id="IPR036390">
    <property type="entry name" value="WH_DNA-bd_sf"/>
</dbReference>
<dbReference type="SUPFAM" id="SSF46785">
    <property type="entry name" value="Winged helix' DNA-binding domain"/>
    <property type="match status" value="1"/>
</dbReference>
<name>A0A9D1QDI5_9BACT</name>
<keyword evidence="11 15" id="KW-0472">Membrane</keyword>
<keyword evidence="3" id="KW-1003">Cell membrane</keyword>
<feature type="domain" description="FtsK" evidence="16">
    <location>
        <begin position="760"/>
        <end position="964"/>
    </location>
</feature>
<evidence type="ECO:0000256" key="15">
    <source>
        <dbReference type="SAM" id="Phobius"/>
    </source>
</evidence>
<reference evidence="17" key="2">
    <citation type="submission" date="2021-04" db="EMBL/GenBank/DDBJ databases">
        <authorList>
            <person name="Gilroy R."/>
        </authorList>
    </citation>
    <scope>NUCLEOTIDE SEQUENCE</scope>
    <source>
        <strain evidence="17">ChiBcec15-1070</strain>
    </source>
</reference>
<keyword evidence="7" id="KW-0159">Chromosome partition</keyword>
<dbReference type="PANTHER" id="PTHR22683">
    <property type="entry name" value="SPORULATION PROTEIN RELATED"/>
    <property type="match status" value="1"/>
</dbReference>